<evidence type="ECO:0000313" key="3">
    <source>
        <dbReference type="EMBL" id="MCM2390242.1"/>
    </source>
</evidence>
<proteinExistence type="predicted"/>
<feature type="coiled-coil region" evidence="1">
    <location>
        <begin position="162"/>
        <end position="204"/>
    </location>
</feature>
<gene>
    <name evidence="3" type="ORF">NBG84_18425</name>
</gene>
<reference evidence="3" key="1">
    <citation type="submission" date="2022-06" db="EMBL/GenBank/DDBJ databases">
        <title>Genome public.</title>
        <authorList>
            <person name="Sun Q."/>
        </authorList>
    </citation>
    <scope>NUCLEOTIDE SEQUENCE</scope>
    <source>
        <strain evidence="3">CWNU-1</strain>
    </source>
</reference>
<feature type="coiled-coil region" evidence="1">
    <location>
        <begin position="96"/>
        <end position="138"/>
    </location>
</feature>
<feature type="region of interest" description="Disordered" evidence="2">
    <location>
        <begin position="249"/>
        <end position="295"/>
    </location>
</feature>
<feature type="compositionally biased region" description="Basic and acidic residues" evidence="2">
    <location>
        <begin position="251"/>
        <end position="274"/>
    </location>
</feature>
<sequence>MSAASVSAHGFAVVRRGYHMEQADAHVTALSQDRDEAWERTARLTVLAKKMEAEATRLREVVATLAPQTYEAMGERAQQLLALTEEEADDVRGSAHAAAREAAQAADAEARRLRGEAREEADRLLAKAHDDAERALQAAQKSADGTLMEAREEAKALRADALTAWEEMRDRAEGLLADLESKQAARWEADGRELAARLAEQEARHTELMTLAESVLAKAKRAFSETEEKSRHDQEDAEARATELITQAQVQEERTTRETERVLREHEESREEMQAHMAHVRSSLAALTGRTPAEG</sequence>
<accession>A0ABT0UPH4</accession>
<name>A0ABT0UPH4_9ACTN</name>
<evidence type="ECO:0000256" key="2">
    <source>
        <dbReference type="SAM" id="MobiDB-lite"/>
    </source>
</evidence>
<keyword evidence="4" id="KW-1185">Reference proteome</keyword>
<dbReference type="RefSeq" id="WP_250920569.1">
    <property type="nucleotide sequence ID" value="NZ_JAMQAW010000023.1"/>
</dbReference>
<evidence type="ECO:0000313" key="4">
    <source>
        <dbReference type="Proteomes" id="UP001431429"/>
    </source>
</evidence>
<dbReference type="EMBL" id="JAMQAW010000023">
    <property type="protein sequence ID" value="MCM2390242.1"/>
    <property type="molecule type" value="Genomic_DNA"/>
</dbReference>
<evidence type="ECO:0000256" key="1">
    <source>
        <dbReference type="SAM" id="Coils"/>
    </source>
</evidence>
<dbReference type="Proteomes" id="UP001431429">
    <property type="component" value="Unassembled WGS sequence"/>
</dbReference>
<protein>
    <submittedName>
        <fullName evidence="3">Cellulose-binding protein</fullName>
    </submittedName>
</protein>
<organism evidence="3 4">
    <name type="scientific">Streptomyces albipurpureus</name>
    <dbReference type="NCBI Taxonomy" id="2897419"/>
    <lineage>
        <taxon>Bacteria</taxon>
        <taxon>Bacillati</taxon>
        <taxon>Actinomycetota</taxon>
        <taxon>Actinomycetes</taxon>
        <taxon>Kitasatosporales</taxon>
        <taxon>Streptomycetaceae</taxon>
        <taxon>Streptomyces</taxon>
    </lineage>
</organism>
<keyword evidence="1" id="KW-0175">Coiled coil</keyword>
<comment type="caution">
    <text evidence="3">The sequence shown here is derived from an EMBL/GenBank/DDBJ whole genome shotgun (WGS) entry which is preliminary data.</text>
</comment>